<dbReference type="AlphaFoldDB" id="F4RS37"/>
<dbReference type="HOGENOM" id="CLU_2223822_0_0_1"/>
<accession>F4RS37</accession>
<dbReference type="Proteomes" id="UP000001072">
    <property type="component" value="Unassembled WGS sequence"/>
</dbReference>
<dbReference type="RefSeq" id="XP_007411935.1">
    <property type="nucleotide sequence ID" value="XM_007411873.1"/>
</dbReference>
<evidence type="ECO:0000256" key="1">
    <source>
        <dbReference type="SAM" id="SignalP"/>
    </source>
</evidence>
<keyword evidence="3" id="KW-1185">Reference proteome</keyword>
<protein>
    <submittedName>
        <fullName evidence="2">Secreted protein</fullName>
    </submittedName>
</protein>
<dbReference type="GeneID" id="18923387"/>
<feature type="chain" id="PRO_5003315495" evidence="1">
    <location>
        <begin position="24"/>
        <end position="106"/>
    </location>
</feature>
<dbReference type="KEGG" id="mlr:MELLADRAFT_108141"/>
<gene>
    <name evidence="2" type="ORF">MELLADRAFT_108141</name>
</gene>
<reference evidence="3" key="1">
    <citation type="journal article" date="2011" name="Proc. Natl. Acad. Sci. U.S.A.">
        <title>Obligate biotrophy features unraveled by the genomic analysis of rust fungi.</title>
        <authorList>
            <person name="Duplessis S."/>
            <person name="Cuomo C.A."/>
            <person name="Lin Y.-C."/>
            <person name="Aerts A."/>
            <person name="Tisserant E."/>
            <person name="Veneault-Fourrey C."/>
            <person name="Joly D.L."/>
            <person name="Hacquard S."/>
            <person name="Amselem J."/>
            <person name="Cantarel B.L."/>
            <person name="Chiu R."/>
            <person name="Coutinho P.M."/>
            <person name="Feau N."/>
            <person name="Field M."/>
            <person name="Frey P."/>
            <person name="Gelhaye E."/>
            <person name="Goldberg J."/>
            <person name="Grabherr M.G."/>
            <person name="Kodira C.D."/>
            <person name="Kohler A."/>
            <person name="Kuees U."/>
            <person name="Lindquist E.A."/>
            <person name="Lucas S.M."/>
            <person name="Mago R."/>
            <person name="Mauceli E."/>
            <person name="Morin E."/>
            <person name="Murat C."/>
            <person name="Pangilinan J.L."/>
            <person name="Park R."/>
            <person name="Pearson M."/>
            <person name="Quesneville H."/>
            <person name="Rouhier N."/>
            <person name="Sakthikumar S."/>
            <person name="Salamov A.A."/>
            <person name="Schmutz J."/>
            <person name="Selles B."/>
            <person name="Shapiro H."/>
            <person name="Tanguay P."/>
            <person name="Tuskan G.A."/>
            <person name="Henrissat B."/>
            <person name="Van de Peer Y."/>
            <person name="Rouze P."/>
            <person name="Ellis J.G."/>
            <person name="Dodds P.N."/>
            <person name="Schein J.E."/>
            <person name="Zhong S."/>
            <person name="Hamelin R.C."/>
            <person name="Grigoriev I.V."/>
            <person name="Szabo L.J."/>
            <person name="Martin F."/>
        </authorList>
    </citation>
    <scope>NUCLEOTIDE SEQUENCE [LARGE SCALE GENOMIC DNA]</scope>
    <source>
        <strain evidence="3">98AG31 / pathotype 3-4-7</strain>
    </source>
</reference>
<proteinExistence type="predicted"/>
<dbReference type="InParanoid" id="F4RS37"/>
<sequence length="106" mass="11386">MKLVLSPKFLAIGFMLMCTAVIAGKDDDDCFKLLPGETYHGLSWTPEDNGGGLLSNSENHQVTVYAPGSDEKLETSEGTECIGSSLVHSGSEESDLFLWISIAGHH</sequence>
<keyword evidence="1" id="KW-0732">Signal</keyword>
<name>F4RS37_MELLP</name>
<organism evidence="3">
    <name type="scientific">Melampsora larici-populina (strain 98AG31 / pathotype 3-4-7)</name>
    <name type="common">Poplar leaf rust fungus</name>
    <dbReference type="NCBI Taxonomy" id="747676"/>
    <lineage>
        <taxon>Eukaryota</taxon>
        <taxon>Fungi</taxon>
        <taxon>Dikarya</taxon>
        <taxon>Basidiomycota</taxon>
        <taxon>Pucciniomycotina</taxon>
        <taxon>Pucciniomycetes</taxon>
        <taxon>Pucciniales</taxon>
        <taxon>Melampsoraceae</taxon>
        <taxon>Melampsora</taxon>
    </lineage>
</organism>
<evidence type="ECO:0000313" key="3">
    <source>
        <dbReference type="Proteomes" id="UP000001072"/>
    </source>
</evidence>
<evidence type="ECO:0000313" key="2">
    <source>
        <dbReference type="EMBL" id="EGG04844.1"/>
    </source>
</evidence>
<dbReference type="VEuPathDB" id="FungiDB:MELLADRAFT_108141"/>
<feature type="signal peptide" evidence="1">
    <location>
        <begin position="1"/>
        <end position="23"/>
    </location>
</feature>
<dbReference type="EMBL" id="GL883116">
    <property type="protein sequence ID" value="EGG04844.1"/>
    <property type="molecule type" value="Genomic_DNA"/>
</dbReference>